<evidence type="ECO:0000259" key="9">
    <source>
        <dbReference type="PROSITE" id="PS50011"/>
    </source>
</evidence>
<dbReference type="InterPro" id="IPR000719">
    <property type="entry name" value="Prot_kinase_dom"/>
</dbReference>
<dbReference type="InterPro" id="IPR011009">
    <property type="entry name" value="Kinase-like_dom_sf"/>
</dbReference>
<dbReference type="PANTHER" id="PTHR43671:SF13">
    <property type="entry name" value="SERINE_THREONINE-PROTEIN KINASE NEK2"/>
    <property type="match status" value="1"/>
</dbReference>
<feature type="domain" description="Protein kinase" evidence="9">
    <location>
        <begin position="33"/>
        <end position="305"/>
    </location>
</feature>
<keyword evidence="8" id="KW-0812">Transmembrane</keyword>
<evidence type="ECO:0000256" key="6">
    <source>
        <dbReference type="ARBA" id="ARBA00022840"/>
    </source>
</evidence>
<feature type="transmembrane region" description="Helical" evidence="8">
    <location>
        <begin position="377"/>
        <end position="396"/>
    </location>
</feature>
<dbReference type="InterPro" id="IPR050660">
    <property type="entry name" value="NEK_Ser/Thr_kinase"/>
</dbReference>
<dbReference type="Gene3D" id="1.10.510.10">
    <property type="entry name" value="Transferase(Phosphotransferase) domain 1"/>
    <property type="match status" value="1"/>
</dbReference>
<dbReference type="InterPro" id="IPR020635">
    <property type="entry name" value="Tyr_kinase_cat_dom"/>
</dbReference>
<evidence type="ECO:0000313" key="11">
    <source>
        <dbReference type="Proteomes" id="UP000662888"/>
    </source>
</evidence>
<evidence type="ECO:0000256" key="7">
    <source>
        <dbReference type="PROSITE-ProRule" id="PRU10141"/>
    </source>
</evidence>
<evidence type="ECO:0000256" key="3">
    <source>
        <dbReference type="ARBA" id="ARBA00022679"/>
    </source>
</evidence>
<keyword evidence="8" id="KW-1133">Transmembrane helix</keyword>
<evidence type="ECO:0000313" key="10">
    <source>
        <dbReference type="EMBL" id="QPI47617.1"/>
    </source>
</evidence>
<keyword evidence="5 10" id="KW-0418">Kinase</keyword>
<dbReference type="PANTHER" id="PTHR43671">
    <property type="entry name" value="SERINE/THREONINE-PROTEIN KINASE NEK"/>
    <property type="match status" value="1"/>
</dbReference>
<dbReference type="PROSITE" id="PS00109">
    <property type="entry name" value="PROTEIN_KINASE_TYR"/>
    <property type="match status" value="1"/>
</dbReference>
<name>A0AA48WA30_9BURK</name>
<dbReference type="SUPFAM" id="SSF56112">
    <property type="entry name" value="Protein kinase-like (PK-like)"/>
    <property type="match status" value="1"/>
</dbReference>
<proteinExistence type="inferred from homology"/>
<keyword evidence="4 7" id="KW-0547">Nucleotide-binding</keyword>
<dbReference type="InterPro" id="IPR008266">
    <property type="entry name" value="Tyr_kinase_AS"/>
</dbReference>
<accession>A0AA48WA30</accession>
<dbReference type="SMART" id="SM00219">
    <property type="entry name" value="TyrKc"/>
    <property type="match status" value="1"/>
</dbReference>
<dbReference type="GO" id="GO:0016301">
    <property type="term" value="F:kinase activity"/>
    <property type="evidence" value="ECO:0007669"/>
    <property type="project" value="UniProtKB-KW"/>
</dbReference>
<reference evidence="10 11" key="1">
    <citation type="submission" date="2020-11" db="EMBL/GenBank/DDBJ databases">
        <authorList>
            <person name="Sun Q."/>
        </authorList>
    </citation>
    <scope>NUCLEOTIDE SEQUENCE [LARGE SCALE GENOMIC DNA]</scope>
    <source>
        <strain evidence="10 11">P8398</strain>
    </source>
</reference>
<keyword evidence="8" id="KW-0472">Membrane</keyword>
<dbReference type="EMBL" id="CP065053">
    <property type="protein sequence ID" value="QPI47617.1"/>
    <property type="molecule type" value="Genomic_DNA"/>
</dbReference>
<evidence type="ECO:0000256" key="2">
    <source>
        <dbReference type="ARBA" id="ARBA00012513"/>
    </source>
</evidence>
<dbReference type="CDD" id="cd14014">
    <property type="entry name" value="STKc_PknB_like"/>
    <property type="match status" value="1"/>
</dbReference>
<dbReference type="PROSITE" id="PS00107">
    <property type="entry name" value="PROTEIN_KINASE_ATP"/>
    <property type="match status" value="1"/>
</dbReference>
<comment type="similarity">
    <text evidence="1">Belongs to the protein kinase superfamily. NEK Ser/Thr protein kinase family. NIMA subfamily.</text>
</comment>
<protein>
    <recommendedName>
        <fullName evidence="2">non-specific serine/threonine protein kinase</fullName>
        <ecNumber evidence="2">2.7.11.1</ecNumber>
    </recommendedName>
</protein>
<dbReference type="Gene3D" id="3.30.200.20">
    <property type="entry name" value="Phosphorylase Kinase, domain 1"/>
    <property type="match status" value="1"/>
</dbReference>
<organism evidence="10 11">
    <name type="scientific">Massilia antarctica</name>
    <dbReference type="NCBI Taxonomy" id="2765360"/>
    <lineage>
        <taxon>Bacteria</taxon>
        <taxon>Pseudomonadati</taxon>
        <taxon>Pseudomonadota</taxon>
        <taxon>Betaproteobacteria</taxon>
        <taxon>Burkholderiales</taxon>
        <taxon>Oxalobacteraceae</taxon>
        <taxon>Telluria group</taxon>
        <taxon>Massilia</taxon>
    </lineage>
</organism>
<feature type="binding site" evidence="7">
    <location>
        <position position="62"/>
    </location>
    <ligand>
        <name>ATP</name>
        <dbReference type="ChEBI" id="CHEBI:30616"/>
    </ligand>
</feature>
<evidence type="ECO:0000256" key="5">
    <source>
        <dbReference type="ARBA" id="ARBA00022777"/>
    </source>
</evidence>
<evidence type="ECO:0000256" key="1">
    <source>
        <dbReference type="ARBA" id="ARBA00010886"/>
    </source>
</evidence>
<dbReference type="InterPro" id="IPR017441">
    <property type="entry name" value="Protein_kinase_ATP_BS"/>
</dbReference>
<dbReference type="RefSeq" id="WP_206087297.1">
    <property type="nucleotide sequence ID" value="NZ_CP065053.1"/>
</dbReference>
<evidence type="ECO:0000256" key="4">
    <source>
        <dbReference type="ARBA" id="ARBA00022741"/>
    </source>
</evidence>
<keyword evidence="3" id="KW-0808">Transferase</keyword>
<gene>
    <name evidence="10" type="ORF">IV454_18695</name>
</gene>
<keyword evidence="11" id="KW-1185">Reference proteome</keyword>
<evidence type="ECO:0000256" key="8">
    <source>
        <dbReference type="SAM" id="Phobius"/>
    </source>
</evidence>
<dbReference type="PROSITE" id="PS50011">
    <property type="entry name" value="PROTEIN_KINASE_DOM"/>
    <property type="match status" value="1"/>
</dbReference>
<keyword evidence="6 7" id="KW-0067">ATP-binding</keyword>
<sequence>MTEFSNASVLIEPAAASGADTRPLPNGHRMEEFEITGVLGIGGFGIVYRALDHALARVVAIKEYMPAMLAVRQGDLSIALRGERFAATFKSGQAGFINEARLLAKFDHPGLIKVLRFWEAHGTAYMATPCYEGLTLKQRLAGGRALSEADIMRMLAALLGALETLHRTQCFHRDIALDNIMMQPDGTPVLLDFGSARKLIGDLVDDAGIMLKPGYSPIEQYTDDPAFPQGPWTDIYALGAVIHILVSGQLPPAAVVRSISDNYQPLEGSTQRYSATLLRAADAALRQRIEERPQSVGAFAALLGLTSATPGHYSAVDHPAPLMGVAAPAAKASADAALPASPAFPHDAPRDALVRSASVTPQASSGERVAPTHTARWWVLGAGTLAVALVAVLWLVNLAPAPVTARAQLPRSAAGMNAAAPPPMPATPLATAAPVPVTLAPEANSSALAVSAPPAQNSEPEALAPALVDAGPAPKPVAAPVLKPIQVALRISPWGEVYVNGKKRGVSPPMKSLQLMPGDYRIEVRNGSLTPHRLKLKVTADTGAPDVVHAFKSGQP</sequence>
<dbReference type="EC" id="2.7.11.1" evidence="2"/>
<dbReference type="Proteomes" id="UP000662888">
    <property type="component" value="Chromosome"/>
</dbReference>
<dbReference type="Pfam" id="PF00069">
    <property type="entry name" value="Pkinase"/>
    <property type="match status" value="1"/>
</dbReference>